<protein>
    <submittedName>
        <fullName evidence="3">DNA-binding protein</fullName>
    </submittedName>
</protein>
<reference evidence="3 4" key="1">
    <citation type="submission" date="2020-01" db="EMBL/GenBank/DDBJ databases">
        <title>Vaginal microbiome of pregnant Indian women: Insights into the genome of dominants Lactobacillus species.</title>
        <authorList>
            <person name="Das B."/>
            <person name="Mehta O."/>
            <person name="Ghosh T.S."/>
            <person name="Kothidar A."/>
            <person name="Gowtham M.R."/>
            <person name="Mitra R."/>
            <person name="Kshetrapal P."/>
            <person name="Wadhwa N."/>
            <person name="Thiruvengadam R."/>
            <person name="Nair G.B."/>
            <person name="Bhatnagar S."/>
            <person name="Pore S."/>
        </authorList>
    </citation>
    <scope>NUCLEOTIDE SEQUENCE [LARGE SCALE GENOMIC DNA]</scope>
    <source>
        <strain evidence="3 4">Indica2</strain>
    </source>
</reference>
<proteinExistence type="predicted"/>
<dbReference type="EMBL" id="WWFF01000018">
    <property type="protein sequence ID" value="MYN54633.1"/>
    <property type="molecule type" value="Genomic_DNA"/>
</dbReference>
<dbReference type="RefSeq" id="WP_160811319.1">
    <property type="nucleotide sequence ID" value="NZ_WWFF01000018.1"/>
</dbReference>
<feature type="compositionally biased region" description="Polar residues" evidence="2">
    <location>
        <begin position="147"/>
        <end position="158"/>
    </location>
</feature>
<gene>
    <name evidence="3" type="ORF">GTK63_10115</name>
</gene>
<dbReference type="GO" id="GO:0003677">
    <property type="term" value="F:DNA binding"/>
    <property type="evidence" value="ECO:0007669"/>
    <property type="project" value="UniProtKB-KW"/>
</dbReference>
<evidence type="ECO:0000313" key="4">
    <source>
        <dbReference type="Proteomes" id="UP000460132"/>
    </source>
</evidence>
<keyword evidence="3" id="KW-0238">DNA-binding</keyword>
<accession>A0A7X4HR02</accession>
<organism evidence="3 4">
    <name type="scientific">Lactobacillus crispatus</name>
    <dbReference type="NCBI Taxonomy" id="47770"/>
    <lineage>
        <taxon>Bacteria</taxon>
        <taxon>Bacillati</taxon>
        <taxon>Bacillota</taxon>
        <taxon>Bacilli</taxon>
        <taxon>Lactobacillales</taxon>
        <taxon>Lactobacillaceae</taxon>
        <taxon>Lactobacillus</taxon>
    </lineage>
</organism>
<feature type="coiled-coil region" evidence="1">
    <location>
        <begin position="72"/>
        <end position="113"/>
    </location>
</feature>
<keyword evidence="1" id="KW-0175">Coiled coil</keyword>
<dbReference type="AlphaFoldDB" id="A0A7X4HR02"/>
<comment type="caution">
    <text evidence="3">The sequence shown here is derived from an EMBL/GenBank/DDBJ whole genome shotgun (WGS) entry which is preliminary data.</text>
</comment>
<evidence type="ECO:0000313" key="3">
    <source>
        <dbReference type="EMBL" id="MYN54633.1"/>
    </source>
</evidence>
<sequence>MKIDKNKTYTVTQIATIAGVSKASVSRWLSDRHVSPDHTKGKAKYFNATYVKQYLEAHKASSNKTSKTPTAIELLQEQVSQLTAENKRLVARIEKQDQQIKEKDQQISNWTSQSAVISKLANDSHNMTVKLLENSNTSAESNDEKVSSTVETDNQANENAEKPRSNWFQRIFGK</sequence>
<name>A0A7X4HR02_9LACO</name>
<evidence type="ECO:0000256" key="2">
    <source>
        <dbReference type="SAM" id="MobiDB-lite"/>
    </source>
</evidence>
<evidence type="ECO:0000256" key="1">
    <source>
        <dbReference type="SAM" id="Coils"/>
    </source>
</evidence>
<dbReference type="Proteomes" id="UP000460132">
    <property type="component" value="Unassembled WGS sequence"/>
</dbReference>
<feature type="region of interest" description="Disordered" evidence="2">
    <location>
        <begin position="135"/>
        <end position="165"/>
    </location>
</feature>